<reference evidence="2" key="1">
    <citation type="submission" date="2023-04" db="EMBL/GenBank/DDBJ databases">
        <title>Phytophthora lilii NBRC 32176.</title>
        <authorList>
            <person name="Ichikawa N."/>
            <person name="Sato H."/>
            <person name="Tonouchi N."/>
        </authorList>
    </citation>
    <scope>NUCLEOTIDE SEQUENCE</scope>
    <source>
        <strain evidence="2">NBRC 32176</strain>
    </source>
</reference>
<feature type="region of interest" description="Disordered" evidence="1">
    <location>
        <begin position="165"/>
        <end position="186"/>
    </location>
</feature>
<gene>
    <name evidence="2" type="ORF">Plil01_000042400</name>
</gene>
<keyword evidence="3" id="KW-1185">Reference proteome</keyword>
<evidence type="ECO:0000313" key="2">
    <source>
        <dbReference type="EMBL" id="GMF09529.1"/>
    </source>
</evidence>
<evidence type="ECO:0000256" key="1">
    <source>
        <dbReference type="SAM" id="MobiDB-lite"/>
    </source>
</evidence>
<evidence type="ECO:0000313" key="3">
    <source>
        <dbReference type="Proteomes" id="UP001165083"/>
    </source>
</evidence>
<sequence>MKLHEQVGQHDNAPVRLEAQRRESGVVVRVDREKQVARDLAAHGRVGSAIKHQEQAGHECDGDADNARHASRVAVLSLKVGNDNAGTVGELEIAEHSSHLREFQVRERHTGMVPCMTTPTPMTSAMIVPMQPAKAAPEPSLSVGTRHTGSTMSAMRMVQVVVLKASGKRPSRSEPPSTRNTHGINRHEPICETTHSQRPVAPMLHSPRSPNVLTDLGASKMTLDIVIDE</sequence>
<dbReference type="EMBL" id="BSXW01000012">
    <property type="protein sequence ID" value="GMF09529.1"/>
    <property type="molecule type" value="Genomic_DNA"/>
</dbReference>
<feature type="compositionally biased region" description="Polar residues" evidence="1">
    <location>
        <begin position="174"/>
        <end position="183"/>
    </location>
</feature>
<name>A0A9W6T8E1_9STRA</name>
<protein>
    <submittedName>
        <fullName evidence="2">Unnamed protein product</fullName>
    </submittedName>
</protein>
<dbReference type="OrthoDB" id="10442308at2759"/>
<accession>A0A9W6T8E1</accession>
<feature type="region of interest" description="Disordered" evidence="1">
    <location>
        <begin position="1"/>
        <end position="20"/>
    </location>
</feature>
<proteinExistence type="predicted"/>
<dbReference type="AlphaFoldDB" id="A0A9W6T8E1"/>
<organism evidence="2 3">
    <name type="scientific">Phytophthora lilii</name>
    <dbReference type="NCBI Taxonomy" id="2077276"/>
    <lineage>
        <taxon>Eukaryota</taxon>
        <taxon>Sar</taxon>
        <taxon>Stramenopiles</taxon>
        <taxon>Oomycota</taxon>
        <taxon>Peronosporomycetes</taxon>
        <taxon>Peronosporales</taxon>
        <taxon>Peronosporaceae</taxon>
        <taxon>Phytophthora</taxon>
    </lineage>
</organism>
<dbReference type="Proteomes" id="UP001165083">
    <property type="component" value="Unassembled WGS sequence"/>
</dbReference>
<comment type="caution">
    <text evidence="2">The sequence shown here is derived from an EMBL/GenBank/DDBJ whole genome shotgun (WGS) entry which is preliminary data.</text>
</comment>